<feature type="transmembrane region" description="Helical" evidence="1">
    <location>
        <begin position="383"/>
        <end position="400"/>
    </location>
</feature>
<dbReference type="EMBL" id="CANL01000017">
    <property type="protein sequence ID" value="CCM63508.1"/>
    <property type="molecule type" value="Genomic_DNA"/>
</dbReference>
<feature type="transmembrane region" description="Helical" evidence="1">
    <location>
        <begin position="407"/>
        <end position="426"/>
    </location>
</feature>
<keyword evidence="1" id="KW-0812">Transmembrane</keyword>
<keyword evidence="1" id="KW-1133">Transmembrane helix</keyword>
<feature type="transmembrane region" description="Helical" evidence="1">
    <location>
        <begin position="235"/>
        <end position="258"/>
    </location>
</feature>
<organism evidence="2 3">
    <name type="scientific">Candidatus Neomicrothrix parvicella RN1</name>
    <dbReference type="NCBI Taxonomy" id="1229780"/>
    <lineage>
        <taxon>Bacteria</taxon>
        <taxon>Bacillati</taxon>
        <taxon>Actinomycetota</taxon>
        <taxon>Acidimicrobiia</taxon>
        <taxon>Acidimicrobiales</taxon>
        <taxon>Microthrixaceae</taxon>
        <taxon>Candidatus Neomicrothrix</taxon>
    </lineage>
</organism>
<dbReference type="Proteomes" id="UP000018291">
    <property type="component" value="Unassembled WGS sequence"/>
</dbReference>
<feature type="transmembrane region" description="Helical" evidence="1">
    <location>
        <begin position="160"/>
        <end position="179"/>
    </location>
</feature>
<feature type="transmembrane region" description="Helical" evidence="1">
    <location>
        <begin position="134"/>
        <end position="154"/>
    </location>
</feature>
<gene>
    <name evidence="2" type="ORF">BN381_240015</name>
</gene>
<protein>
    <recommendedName>
        <fullName evidence="4">Glycosyltransferase RgtA/B/C/D-like domain-containing protein</fullName>
    </recommendedName>
</protein>
<feature type="transmembrane region" description="Helical" evidence="1">
    <location>
        <begin position="12"/>
        <end position="29"/>
    </location>
</feature>
<dbReference type="AlphaFoldDB" id="R4YYP4"/>
<dbReference type="eggNOG" id="ENOG502ZEPR">
    <property type="taxonomic scope" value="Bacteria"/>
</dbReference>
<evidence type="ECO:0000313" key="3">
    <source>
        <dbReference type="Proteomes" id="UP000018291"/>
    </source>
</evidence>
<feature type="transmembrane region" description="Helical" evidence="1">
    <location>
        <begin position="191"/>
        <end position="215"/>
    </location>
</feature>
<keyword evidence="1" id="KW-0472">Membrane</keyword>
<feature type="transmembrane region" description="Helical" evidence="1">
    <location>
        <begin position="103"/>
        <end position="122"/>
    </location>
</feature>
<sequence length="516" mass="55801">MSVEKLALHRQMARVVSAALVSIPPYVLFQAPRFGDEMRDPYTMTARYGLNPLKIIRGNLLDVRPFLELGNIRPLGRIMYSFEFVYAKGLADLLRVPLPLVHAFVRTLALWFAAYCIAGLWRAVETSGHERSPAFPRVVGIMASAGACATIATWSYQPLAFFPVQGLMSLAIVCFAATVSIQLGCRSTRGMLATAVGIGIVAACFYDLTYASVLVVPAAIGGVRFRSRRLDRMQVSWRACLPFLTGFLVVFVPIRLLVQRSCNVQECYAGSEAALTAGTVPAFGARLLSALFPTYWSLNLSNLDVTPGSAALAGIVGVGVGVAAWLAIRLAPSGVSVQRPGQAAIVVLGTLAIAWSATAGMSALSVSQQQIGFQPLAPWRDGIIGYLFLATGCWAFVEMTSRHANPIHFRGALVLLTVLVSLQFQFNANSIAIARDASPTSTYAQADDLVAGHASDGEFCDLANELYDLTLNRETQYFATALLAALRELNPVPGCAGYTHPLDLEQWHRRQLGYFD</sequence>
<feature type="transmembrane region" description="Helical" evidence="1">
    <location>
        <begin position="343"/>
        <end position="363"/>
    </location>
</feature>
<comment type="caution">
    <text evidence="2">The sequence shown here is derived from an EMBL/GenBank/DDBJ whole genome shotgun (WGS) entry which is preliminary data.</text>
</comment>
<evidence type="ECO:0000313" key="2">
    <source>
        <dbReference type="EMBL" id="CCM63508.1"/>
    </source>
</evidence>
<evidence type="ECO:0000256" key="1">
    <source>
        <dbReference type="SAM" id="Phobius"/>
    </source>
</evidence>
<keyword evidence="3" id="KW-1185">Reference proteome</keyword>
<feature type="transmembrane region" description="Helical" evidence="1">
    <location>
        <begin position="310"/>
        <end position="331"/>
    </location>
</feature>
<proteinExistence type="predicted"/>
<evidence type="ECO:0008006" key="4">
    <source>
        <dbReference type="Google" id="ProtNLM"/>
    </source>
</evidence>
<dbReference type="HOGENOM" id="CLU_521462_0_0_11"/>
<dbReference type="STRING" id="1229780.BN381_240015"/>
<reference evidence="2 3" key="1">
    <citation type="journal article" date="2013" name="ISME J.">
        <title>Metabolic model for the filamentous 'Candidatus Microthrix parvicella' based on genomic and metagenomic analyses.</title>
        <authorList>
            <person name="Jon McIlroy S."/>
            <person name="Kristiansen R."/>
            <person name="Albertsen M."/>
            <person name="Michael Karst S."/>
            <person name="Rossetti S."/>
            <person name="Lund Nielsen J."/>
            <person name="Tandoi V."/>
            <person name="James Seviour R."/>
            <person name="Nielsen P.H."/>
        </authorList>
    </citation>
    <scope>NUCLEOTIDE SEQUENCE [LARGE SCALE GENOMIC DNA]</scope>
    <source>
        <strain evidence="2 3">RN1</strain>
    </source>
</reference>
<name>R4YYP4_9ACTN</name>
<accession>R4YYP4</accession>